<accession>A0ABT9A2R7</accession>
<dbReference type="Proteomes" id="UP001176468">
    <property type="component" value="Unassembled WGS sequence"/>
</dbReference>
<dbReference type="RefSeq" id="WP_304562168.1">
    <property type="nucleotide sequence ID" value="NZ_JAUQSZ010000011.1"/>
</dbReference>
<evidence type="ECO:0000313" key="2">
    <source>
        <dbReference type="EMBL" id="MDO7843707.1"/>
    </source>
</evidence>
<evidence type="ECO:0000313" key="3">
    <source>
        <dbReference type="Proteomes" id="UP001176468"/>
    </source>
</evidence>
<keyword evidence="1" id="KW-0472">Membrane</keyword>
<keyword evidence="1" id="KW-1133">Transmembrane helix</keyword>
<proteinExistence type="predicted"/>
<dbReference type="EMBL" id="JAUQSZ010000011">
    <property type="protein sequence ID" value="MDO7843707.1"/>
    <property type="molecule type" value="Genomic_DNA"/>
</dbReference>
<name>A0ABT9A2R7_9SPHN</name>
<gene>
    <name evidence="2" type="ORF">Q5H94_15350</name>
</gene>
<reference evidence="2" key="1">
    <citation type="submission" date="2023-07" db="EMBL/GenBank/DDBJ databases">
        <authorList>
            <person name="Kim M.K."/>
        </authorList>
    </citation>
    <scope>NUCLEOTIDE SEQUENCE</scope>
    <source>
        <strain evidence="2">CA1-15</strain>
    </source>
</reference>
<sequence>MPEQVAVNVQNATNRGQGSPLVGIAVAIPISIALWAAIVEAVRLAFF</sequence>
<keyword evidence="3" id="KW-1185">Reference proteome</keyword>
<feature type="transmembrane region" description="Helical" evidence="1">
    <location>
        <begin position="20"/>
        <end position="46"/>
    </location>
</feature>
<protein>
    <submittedName>
        <fullName evidence="2">Uncharacterized protein</fullName>
    </submittedName>
</protein>
<evidence type="ECO:0000256" key="1">
    <source>
        <dbReference type="SAM" id="Phobius"/>
    </source>
</evidence>
<organism evidence="2 3">
    <name type="scientific">Sphingomonas immobilis</name>
    <dbReference type="NCBI Taxonomy" id="3063997"/>
    <lineage>
        <taxon>Bacteria</taxon>
        <taxon>Pseudomonadati</taxon>
        <taxon>Pseudomonadota</taxon>
        <taxon>Alphaproteobacteria</taxon>
        <taxon>Sphingomonadales</taxon>
        <taxon>Sphingomonadaceae</taxon>
        <taxon>Sphingomonas</taxon>
    </lineage>
</organism>
<comment type="caution">
    <text evidence="2">The sequence shown here is derived from an EMBL/GenBank/DDBJ whole genome shotgun (WGS) entry which is preliminary data.</text>
</comment>
<keyword evidence="1" id="KW-0812">Transmembrane</keyword>